<protein>
    <submittedName>
        <fullName evidence="4">Uncharacterized protein</fullName>
    </submittedName>
</protein>
<accession>A0A1Q9F265</accession>
<comment type="caution">
    <text evidence="4">The sequence shown here is derived from an EMBL/GenBank/DDBJ whole genome shotgun (WGS) entry which is preliminary data.</text>
</comment>
<evidence type="ECO:0000256" key="2">
    <source>
        <dbReference type="ARBA" id="ARBA00022679"/>
    </source>
</evidence>
<evidence type="ECO:0000313" key="4">
    <source>
        <dbReference type="EMBL" id="OLQ13749.1"/>
    </source>
</evidence>
<keyword evidence="1" id="KW-0489">Methyltransferase</keyword>
<reference evidence="4 5" key="1">
    <citation type="submission" date="2016-02" db="EMBL/GenBank/DDBJ databases">
        <title>Genome analysis of coral dinoflagellate symbionts highlights evolutionary adaptations to a symbiotic lifestyle.</title>
        <authorList>
            <person name="Aranda M."/>
            <person name="Li Y."/>
            <person name="Liew Y.J."/>
            <person name="Baumgarten S."/>
            <person name="Simakov O."/>
            <person name="Wilson M."/>
            <person name="Piel J."/>
            <person name="Ashoor H."/>
            <person name="Bougouffa S."/>
            <person name="Bajic V.B."/>
            <person name="Ryu T."/>
            <person name="Ravasi T."/>
            <person name="Bayer T."/>
            <person name="Micklem G."/>
            <person name="Kim H."/>
            <person name="Bhak J."/>
            <person name="Lajeunesse T.C."/>
            <person name="Voolstra C.R."/>
        </authorList>
    </citation>
    <scope>NUCLEOTIDE SEQUENCE [LARGE SCALE GENOMIC DNA]</scope>
    <source>
        <strain evidence="4 5">CCMP2467</strain>
    </source>
</reference>
<evidence type="ECO:0000256" key="3">
    <source>
        <dbReference type="SAM" id="MobiDB-lite"/>
    </source>
</evidence>
<dbReference type="Proteomes" id="UP000186817">
    <property type="component" value="Unassembled WGS sequence"/>
</dbReference>
<dbReference type="SUPFAM" id="SSF53335">
    <property type="entry name" value="S-adenosyl-L-methionine-dependent methyltransferases"/>
    <property type="match status" value="1"/>
</dbReference>
<dbReference type="GO" id="GO:0008168">
    <property type="term" value="F:methyltransferase activity"/>
    <property type="evidence" value="ECO:0007669"/>
    <property type="project" value="UniProtKB-KW"/>
</dbReference>
<keyword evidence="5" id="KW-1185">Reference proteome</keyword>
<organism evidence="4 5">
    <name type="scientific">Symbiodinium microadriaticum</name>
    <name type="common">Dinoflagellate</name>
    <name type="synonym">Zooxanthella microadriatica</name>
    <dbReference type="NCBI Taxonomy" id="2951"/>
    <lineage>
        <taxon>Eukaryota</taxon>
        <taxon>Sar</taxon>
        <taxon>Alveolata</taxon>
        <taxon>Dinophyceae</taxon>
        <taxon>Suessiales</taxon>
        <taxon>Symbiodiniaceae</taxon>
        <taxon>Symbiodinium</taxon>
    </lineage>
</organism>
<evidence type="ECO:0000313" key="5">
    <source>
        <dbReference type="Proteomes" id="UP000186817"/>
    </source>
</evidence>
<dbReference type="EMBL" id="LSRX01000024">
    <property type="protein sequence ID" value="OLQ13749.1"/>
    <property type="molecule type" value="Genomic_DNA"/>
</dbReference>
<proteinExistence type="predicted"/>
<evidence type="ECO:0000256" key="1">
    <source>
        <dbReference type="ARBA" id="ARBA00022603"/>
    </source>
</evidence>
<gene>
    <name evidence="4" type="ORF">AK812_SmicGene2235</name>
</gene>
<name>A0A1Q9F265_SYMMI</name>
<dbReference type="InterPro" id="IPR001525">
    <property type="entry name" value="C5_MeTfrase"/>
</dbReference>
<dbReference type="Gene3D" id="3.40.50.150">
    <property type="entry name" value="Vaccinia Virus protein VP39"/>
    <property type="match status" value="1"/>
</dbReference>
<keyword evidence="2" id="KW-0808">Transferase</keyword>
<dbReference type="OrthoDB" id="412672at2759"/>
<feature type="region of interest" description="Disordered" evidence="3">
    <location>
        <begin position="1465"/>
        <end position="1489"/>
    </location>
</feature>
<dbReference type="Pfam" id="PF00145">
    <property type="entry name" value="DNA_methylase"/>
    <property type="match status" value="1"/>
</dbReference>
<dbReference type="GO" id="GO:0032259">
    <property type="term" value="P:methylation"/>
    <property type="evidence" value="ECO:0007669"/>
    <property type="project" value="UniProtKB-KW"/>
</dbReference>
<sequence length="1489" mass="163411">MDTSHPAKRHCPETASSQSANWFWEDVKSLYDASASFDLGPLRQSAAFHVQLDGRCHRQGEDFLLSGSLLASWFENSGQWAVDPNTAVVVRVAAFVYESVARYTSRLRILQASVKLGGDLPVIDTCTGLAVVAGAFIQQQHTQLEVAELFSGGFCGWSQGVQVLRSFGLPVRVRWLLDTELSCFHGAKLQHEGLVQVLDQSELLPLLQQNMPAFLCANFESVWWAQSIASSRPSIVAVSAPCQPWSAAANAHGLNDPDGRLLLHAFALLAAVGPEIILLEQVEGFKHHLHFPLVRHAWQDAGFRECWSGVLDLVEACPSSRRRFLMMLKRTDVKLKPFSFEWPILPRRPTLGSFDCIVQAPHEVLEACSLGQELLAKYMDAWYLPPSRTGHSGPSPAAYRLKGEADRAPCFMAQYHYQHELPESMLSRQGLFGCLYANGNGPPRFFSGAEVAMIHCTVAPIWLPRDDRLQMRLMGNALSPWQSCGPLALAAQALWSGAPKISTAQAMLQCLSMRLKASTSMSITMPDAWLWCCKHEAVRPLLAALDSWQPRQDIPSAEHTFRHFCLQVNDTTAQCIVAPGLDLCSLFSEIGLDLPDECIQQLHLEPFSIVHADLQTLLPAEACLEIDAFPQLPWHSLRQEALQPLRLFTVIGRQRFYFLDRRGPWFVWALSRVLAFEGRPESDALAGDCWINHLGHSVTCREDLTGLLQLQWCARAVDSQLFKCCPEDLQWLQLIQPIAPLRLAVQGPLALSFCKTFPVALLEALGWRTQLVPSVVPASGGSPCAIATNPTPGQVCAELLFDPLPRGFQMPALLLPSFCRCQLLSGLLEEIQRVGQGGFDNLIEVKVQLEGTTLWIGALPEDLTFDDVLELWSLAGRQLLLTALARVFSGPKQVAPEMTLAEASLGPCPPGFRTKGGRLLISLMPETRGGGAKDQKYKDAQSGLAALLLDKGHSLPDVTLVTDKLLSLAGAARVQRVLDLIDSGNQWFQLQTLAKQFNVTLPEAQPRTARAAATVLHEASRRASQKPPQLHAGDFQLVPGYFRNADGTPAKVLTKLLPGMSGVKLCDAGEASKLIADFANSCADELGVVVLGHQCPQASSCQGSLGVPAVTAQGDKVILQACWHSLGQRKLQVGCDHDAQVSPPEAVCACVSVFQDELDGKQAWQLFTTNPVRAVVERLRASDSSASLEAPWGRSYRLDSKPSSPAECNSIQFHCRVQRAELLALLRLSGHNHVYITPKTWTNEVLPGFSIIWLSGDREEAARSCLQIPDHQLGLIRSRQRYGVRVADASYQAAWAKLKPGVDQPPKVEVNELYKLLSVPPELRGALALDNGWLVPKVAQPGPASAVDPMQVNDPWSQYLSTNAAATPKPAPTRQPDAPTQQRFDLQENRLQKLEAGFAALQKGQTELHQHVDQQVVKVRADLNDFHKDFEQQLRANAEQQQQAQALQQSQLQAGIAEIKAMLAGGSGRASPHKRAAPSAEPTMNVDDL</sequence>
<dbReference type="InterPro" id="IPR029063">
    <property type="entry name" value="SAM-dependent_MTases_sf"/>
</dbReference>